<protein>
    <submittedName>
        <fullName evidence="3">Uncharacterized protein</fullName>
    </submittedName>
</protein>
<sequence>MVDEGVRTSVKTVGRNVERCTEIPMAGYWQTKGGLNRRIIQHFRLKGVELCQLYTCKVPLNLLLVHHTESQRLFGYLPEILDQVQRDERLTEHQPDDERGHKMHQSLYHTHSPTYGRCAQRRQVLDGGAKRLTNNDKLRVSSSLIPDSSLDSDFSKSESESEEASLRTDRQDKETKVFSLVLCKVLLFCLVITSLLLGISHIIHVVFNRGHNTVVYAVPLHYNSKLDMLLKQIHDTAKSMRSASMKVPSFFCLALKAMEQKETADLIKKVKATPLLRMLTLYTLPPQLFRPPATFFQFIVGLLQKLLLLLSLGQEVHPTHNDLLL</sequence>
<feature type="region of interest" description="Disordered" evidence="1">
    <location>
        <begin position="148"/>
        <end position="169"/>
    </location>
</feature>
<dbReference type="AlphaFoldDB" id="A0A4Z2HEY2"/>
<evidence type="ECO:0000313" key="4">
    <source>
        <dbReference type="Proteomes" id="UP000314294"/>
    </source>
</evidence>
<dbReference type="Proteomes" id="UP000314294">
    <property type="component" value="Unassembled WGS sequence"/>
</dbReference>
<dbReference type="EMBL" id="SRLO01000264">
    <property type="protein sequence ID" value="TNN63855.1"/>
    <property type="molecule type" value="Genomic_DNA"/>
</dbReference>
<comment type="caution">
    <text evidence="3">The sequence shown here is derived from an EMBL/GenBank/DDBJ whole genome shotgun (WGS) entry which is preliminary data.</text>
</comment>
<name>A0A4Z2HEY2_9TELE</name>
<evidence type="ECO:0000256" key="1">
    <source>
        <dbReference type="SAM" id="MobiDB-lite"/>
    </source>
</evidence>
<keyword evidence="2" id="KW-1133">Transmembrane helix</keyword>
<keyword evidence="2" id="KW-0812">Transmembrane</keyword>
<accession>A0A4Z2HEY2</accession>
<keyword evidence="2" id="KW-0472">Membrane</keyword>
<feature type="compositionally biased region" description="Basic and acidic residues" evidence="1">
    <location>
        <begin position="153"/>
        <end position="169"/>
    </location>
</feature>
<organism evidence="3 4">
    <name type="scientific">Liparis tanakae</name>
    <name type="common">Tanaka's snailfish</name>
    <dbReference type="NCBI Taxonomy" id="230148"/>
    <lineage>
        <taxon>Eukaryota</taxon>
        <taxon>Metazoa</taxon>
        <taxon>Chordata</taxon>
        <taxon>Craniata</taxon>
        <taxon>Vertebrata</taxon>
        <taxon>Euteleostomi</taxon>
        <taxon>Actinopterygii</taxon>
        <taxon>Neopterygii</taxon>
        <taxon>Teleostei</taxon>
        <taxon>Neoteleostei</taxon>
        <taxon>Acanthomorphata</taxon>
        <taxon>Eupercaria</taxon>
        <taxon>Perciformes</taxon>
        <taxon>Cottioidei</taxon>
        <taxon>Cottales</taxon>
        <taxon>Liparidae</taxon>
        <taxon>Liparis</taxon>
    </lineage>
</organism>
<proteinExistence type="predicted"/>
<evidence type="ECO:0000256" key="2">
    <source>
        <dbReference type="SAM" id="Phobius"/>
    </source>
</evidence>
<reference evidence="3 4" key="1">
    <citation type="submission" date="2019-03" db="EMBL/GenBank/DDBJ databases">
        <title>First draft genome of Liparis tanakae, snailfish: a comprehensive survey of snailfish specific genes.</title>
        <authorList>
            <person name="Kim W."/>
            <person name="Song I."/>
            <person name="Jeong J.-H."/>
            <person name="Kim D."/>
            <person name="Kim S."/>
            <person name="Ryu S."/>
            <person name="Song J.Y."/>
            <person name="Lee S.K."/>
        </authorList>
    </citation>
    <scope>NUCLEOTIDE SEQUENCE [LARGE SCALE GENOMIC DNA]</scope>
    <source>
        <tissue evidence="3">Muscle</tissue>
    </source>
</reference>
<gene>
    <name evidence="3" type="ORF">EYF80_025914</name>
</gene>
<feature type="transmembrane region" description="Helical" evidence="2">
    <location>
        <begin position="177"/>
        <end position="199"/>
    </location>
</feature>
<evidence type="ECO:0000313" key="3">
    <source>
        <dbReference type="EMBL" id="TNN63855.1"/>
    </source>
</evidence>
<keyword evidence="4" id="KW-1185">Reference proteome</keyword>